<evidence type="ECO:0000313" key="2">
    <source>
        <dbReference type="Proteomes" id="UP001055811"/>
    </source>
</evidence>
<reference evidence="2" key="1">
    <citation type="journal article" date="2022" name="Mol. Ecol. Resour.">
        <title>The genomes of chicory, endive, great burdock and yacon provide insights into Asteraceae palaeo-polyploidization history and plant inulin production.</title>
        <authorList>
            <person name="Fan W."/>
            <person name="Wang S."/>
            <person name="Wang H."/>
            <person name="Wang A."/>
            <person name="Jiang F."/>
            <person name="Liu H."/>
            <person name="Zhao H."/>
            <person name="Xu D."/>
            <person name="Zhang Y."/>
        </authorList>
    </citation>
    <scope>NUCLEOTIDE SEQUENCE [LARGE SCALE GENOMIC DNA]</scope>
    <source>
        <strain evidence="2">cv. Punajuju</strain>
    </source>
</reference>
<evidence type="ECO:0000313" key="1">
    <source>
        <dbReference type="EMBL" id="KAI3751264.1"/>
    </source>
</evidence>
<gene>
    <name evidence="1" type="ORF">L2E82_22312</name>
</gene>
<comment type="caution">
    <text evidence="1">The sequence shown here is derived from an EMBL/GenBank/DDBJ whole genome shotgun (WGS) entry which is preliminary data.</text>
</comment>
<organism evidence="1 2">
    <name type="scientific">Cichorium intybus</name>
    <name type="common">Chicory</name>
    <dbReference type="NCBI Taxonomy" id="13427"/>
    <lineage>
        <taxon>Eukaryota</taxon>
        <taxon>Viridiplantae</taxon>
        <taxon>Streptophyta</taxon>
        <taxon>Embryophyta</taxon>
        <taxon>Tracheophyta</taxon>
        <taxon>Spermatophyta</taxon>
        <taxon>Magnoliopsida</taxon>
        <taxon>eudicotyledons</taxon>
        <taxon>Gunneridae</taxon>
        <taxon>Pentapetalae</taxon>
        <taxon>asterids</taxon>
        <taxon>campanulids</taxon>
        <taxon>Asterales</taxon>
        <taxon>Asteraceae</taxon>
        <taxon>Cichorioideae</taxon>
        <taxon>Cichorieae</taxon>
        <taxon>Cichoriinae</taxon>
        <taxon>Cichorium</taxon>
    </lineage>
</organism>
<name>A0ACB9DXA0_CICIN</name>
<accession>A0ACB9DXA0</accession>
<keyword evidence="2" id="KW-1185">Reference proteome</keyword>
<sequence>MVGVLEIFTIPRASGYPAVSLSPIVSTPVSRLSGHRNIINLLVSRGLRIQSFDSSGSVSLRSKSGRRVARIVCEAQEAVQGHMCTNLITTIAFLSLFQPRKKRFFLVAPPLLVTKRISISICQWNPRGTCDVVLVDIQTLIRDFDEINGTVKLMKYSKSKGSAAGLPYPMKDVDSLMSYPPFSFSNYMSLLVSAKAKARSTGNPNYRLMSTAASETSSSKWRVRGCWKNTRCPLIGANACDWISFAPMQPMVVAELMEPMEKEFKFR</sequence>
<dbReference type="EMBL" id="CM042012">
    <property type="protein sequence ID" value="KAI3751264.1"/>
    <property type="molecule type" value="Genomic_DNA"/>
</dbReference>
<proteinExistence type="predicted"/>
<reference evidence="1 2" key="2">
    <citation type="journal article" date="2022" name="Mol. Ecol. Resour.">
        <title>The genomes of chicory, endive, great burdock and yacon provide insights into Asteraceae paleo-polyploidization history and plant inulin production.</title>
        <authorList>
            <person name="Fan W."/>
            <person name="Wang S."/>
            <person name="Wang H."/>
            <person name="Wang A."/>
            <person name="Jiang F."/>
            <person name="Liu H."/>
            <person name="Zhao H."/>
            <person name="Xu D."/>
            <person name="Zhang Y."/>
        </authorList>
    </citation>
    <scope>NUCLEOTIDE SEQUENCE [LARGE SCALE GENOMIC DNA]</scope>
    <source>
        <strain evidence="2">cv. Punajuju</strain>
        <tissue evidence="1">Leaves</tissue>
    </source>
</reference>
<dbReference type="Proteomes" id="UP001055811">
    <property type="component" value="Linkage Group LG04"/>
</dbReference>
<protein>
    <submittedName>
        <fullName evidence="1">Uncharacterized protein</fullName>
    </submittedName>
</protein>